<accession>A0A9P0Z3P6</accession>
<evidence type="ECO:0000256" key="1">
    <source>
        <dbReference type="SAM" id="MobiDB-lite"/>
    </source>
</evidence>
<dbReference type="PANTHER" id="PTHR47481">
    <property type="match status" value="1"/>
</dbReference>
<comment type="caution">
    <text evidence="2">The sequence shown here is derived from an EMBL/GenBank/DDBJ whole genome shotgun (WGS) entry which is preliminary data.</text>
</comment>
<feature type="region of interest" description="Disordered" evidence="1">
    <location>
        <begin position="150"/>
        <end position="176"/>
    </location>
</feature>
<feature type="compositionally biased region" description="Polar residues" evidence="1">
    <location>
        <begin position="156"/>
        <end position="170"/>
    </location>
</feature>
<feature type="region of interest" description="Disordered" evidence="1">
    <location>
        <begin position="24"/>
        <end position="80"/>
    </location>
</feature>
<reference evidence="2" key="1">
    <citation type="submission" date="2022-07" db="EMBL/GenBank/DDBJ databases">
        <authorList>
            <person name="Macas J."/>
            <person name="Novak P."/>
            <person name="Neumann P."/>
        </authorList>
    </citation>
    <scope>NUCLEOTIDE SEQUENCE</scope>
</reference>
<proteinExistence type="predicted"/>
<name>A0A9P0Z3P6_CUSEU</name>
<dbReference type="AlphaFoldDB" id="A0A9P0Z3P6"/>
<feature type="compositionally biased region" description="Polar residues" evidence="1">
    <location>
        <begin position="46"/>
        <end position="58"/>
    </location>
</feature>
<keyword evidence="3" id="KW-1185">Reference proteome</keyword>
<organism evidence="2 3">
    <name type="scientific">Cuscuta europaea</name>
    <name type="common">European dodder</name>
    <dbReference type="NCBI Taxonomy" id="41803"/>
    <lineage>
        <taxon>Eukaryota</taxon>
        <taxon>Viridiplantae</taxon>
        <taxon>Streptophyta</taxon>
        <taxon>Embryophyta</taxon>
        <taxon>Tracheophyta</taxon>
        <taxon>Spermatophyta</taxon>
        <taxon>Magnoliopsida</taxon>
        <taxon>eudicotyledons</taxon>
        <taxon>Gunneridae</taxon>
        <taxon>Pentapetalae</taxon>
        <taxon>asterids</taxon>
        <taxon>lamiids</taxon>
        <taxon>Solanales</taxon>
        <taxon>Convolvulaceae</taxon>
        <taxon>Cuscuteae</taxon>
        <taxon>Cuscuta</taxon>
        <taxon>Cuscuta subgen. Cuscuta</taxon>
    </lineage>
</organism>
<evidence type="ECO:0000313" key="2">
    <source>
        <dbReference type="EMBL" id="CAH9086160.1"/>
    </source>
</evidence>
<dbReference type="PANTHER" id="PTHR47481:SF38">
    <property type="entry name" value="POU DOMAIN, CLASS 4, TRANSCRIPTION FACTOR 1-LIKE"/>
    <property type="match status" value="1"/>
</dbReference>
<dbReference type="EMBL" id="CAMAPE010000019">
    <property type="protein sequence ID" value="CAH9086160.1"/>
    <property type="molecule type" value="Genomic_DNA"/>
</dbReference>
<evidence type="ECO:0000313" key="3">
    <source>
        <dbReference type="Proteomes" id="UP001152484"/>
    </source>
</evidence>
<sequence length="176" mass="18864">MLILEETRMAYQIASSPAAALVVSTPAPAQPAPPAARPTWSHGRSRSNQRPGRSNGRSNAPPPAVFPFSTQGPPGSWTPPPWQYWMPQPWAVPPCPYPTTSGQSSYQPRPSPAAGILGARPHQAHTVSHAQPTNITSAMHTMSLTPPDPNWYFDTGATSHMTANQGSPNGHPSYEE</sequence>
<dbReference type="OrthoDB" id="1937754at2759"/>
<gene>
    <name evidence="2" type="ORF">CEURO_LOCUS9498</name>
</gene>
<dbReference type="Proteomes" id="UP001152484">
    <property type="component" value="Unassembled WGS sequence"/>
</dbReference>
<protein>
    <submittedName>
        <fullName evidence="2">Uncharacterized protein</fullName>
    </submittedName>
</protein>